<dbReference type="KEGG" id="aaa:Acav_3876"/>
<keyword evidence="1 2" id="KW-0732">Signal</keyword>
<dbReference type="HOGENOM" id="CLU_100965_1_0_4"/>
<organism evidence="4 5">
    <name type="scientific">Paracidovorax avenae (strain ATCC 19860 / DSM 7227 / CCUG 15838 / JCM 20985 / LMG 2117 / NCPPB 1011)</name>
    <name type="common">Acidovorax avenae</name>
    <dbReference type="NCBI Taxonomy" id="643561"/>
    <lineage>
        <taxon>Bacteria</taxon>
        <taxon>Pseudomonadati</taxon>
        <taxon>Pseudomonadota</taxon>
        <taxon>Betaproteobacteria</taxon>
        <taxon>Burkholderiales</taxon>
        <taxon>Comamonadaceae</taxon>
        <taxon>Paracidovorax</taxon>
    </lineage>
</organism>
<evidence type="ECO:0000313" key="5">
    <source>
        <dbReference type="Proteomes" id="UP000002482"/>
    </source>
</evidence>
<dbReference type="EMBL" id="CP002521">
    <property type="protein sequence ID" value="ADX47766.1"/>
    <property type="molecule type" value="Genomic_DNA"/>
</dbReference>
<name>F0Q2J9_PARA1</name>
<dbReference type="AlphaFoldDB" id="F0Q2J9"/>
<gene>
    <name evidence="4" type="ordered locus">Acav_3876</name>
</gene>
<protein>
    <recommendedName>
        <fullName evidence="3">DUF4174 domain-containing protein</fullName>
    </recommendedName>
</protein>
<sequence length="161" mass="17461">MPLHRRTLYRAAVLALGLAATLRTAWASGSGSQNDNPEGNANPLIAERWQTRPVVVVVPQENVPLLAKVRAALQEPALREGFRERDMVLFTVVAGQGRRNGQALGAARTAALLKALDLDAMGPATFILVGKDGGVKMKEGPEVDLQAVFAEIDRMPMRQRR</sequence>
<dbReference type="OrthoDB" id="7362103at2"/>
<accession>F0Q2J9</accession>
<keyword evidence="5" id="KW-1185">Reference proteome</keyword>
<evidence type="ECO:0000256" key="1">
    <source>
        <dbReference type="ARBA" id="ARBA00022729"/>
    </source>
</evidence>
<dbReference type="Pfam" id="PF13778">
    <property type="entry name" value="DUF4174"/>
    <property type="match status" value="1"/>
</dbReference>
<feature type="domain" description="DUF4174" evidence="3">
    <location>
        <begin position="44"/>
        <end position="160"/>
    </location>
</feature>
<dbReference type="InterPro" id="IPR025232">
    <property type="entry name" value="DUF4174"/>
</dbReference>
<proteinExistence type="predicted"/>
<dbReference type="Proteomes" id="UP000002482">
    <property type="component" value="Chromosome"/>
</dbReference>
<evidence type="ECO:0000256" key="2">
    <source>
        <dbReference type="SAM" id="SignalP"/>
    </source>
</evidence>
<dbReference type="GeneID" id="34236460"/>
<feature type="signal peptide" evidence="2">
    <location>
        <begin position="1"/>
        <end position="27"/>
    </location>
</feature>
<evidence type="ECO:0000259" key="3">
    <source>
        <dbReference type="Pfam" id="PF13778"/>
    </source>
</evidence>
<dbReference type="RefSeq" id="WP_013596242.1">
    <property type="nucleotide sequence ID" value="NC_015138.1"/>
</dbReference>
<feature type="chain" id="PRO_5003254879" description="DUF4174 domain-containing protein" evidence="2">
    <location>
        <begin position="28"/>
        <end position="161"/>
    </location>
</feature>
<evidence type="ECO:0000313" key="4">
    <source>
        <dbReference type="EMBL" id="ADX47766.1"/>
    </source>
</evidence>
<reference evidence="4" key="1">
    <citation type="submission" date="2011-02" db="EMBL/GenBank/DDBJ databases">
        <title>Complete sequence of Acidovorax avenae subsp. avenae ATCC 19860.</title>
        <authorList>
            <consortium name="US DOE Joint Genome Institute"/>
            <person name="Lucas S."/>
            <person name="Copeland A."/>
            <person name="Lapidus A."/>
            <person name="Cheng J.-F."/>
            <person name="Goodwin L."/>
            <person name="Pitluck S."/>
            <person name="Chertkov O."/>
            <person name="Held B."/>
            <person name="Detter J.C."/>
            <person name="Han C."/>
            <person name="Tapia R."/>
            <person name="Land M."/>
            <person name="Hauser L."/>
            <person name="Kyrpides N."/>
            <person name="Ivanova N."/>
            <person name="Ovchinnikova G."/>
            <person name="Pagani I."/>
            <person name="Gordon S."/>
            <person name="Woyke T."/>
        </authorList>
    </citation>
    <scope>NUCLEOTIDE SEQUENCE</scope>
    <source>
        <strain evidence="4">ATCC 19860</strain>
    </source>
</reference>